<evidence type="ECO:0000256" key="2">
    <source>
        <dbReference type="ARBA" id="ARBA00007703"/>
    </source>
</evidence>
<proteinExistence type="inferred from homology"/>
<keyword evidence="3" id="KW-1005">Bacterial flagellum biogenesis</keyword>
<comment type="caution">
    <text evidence="4">The sequence shown here is derived from an EMBL/GenBank/DDBJ whole genome shotgun (WGS) entry which is preliminary data.</text>
</comment>
<name>A0A562E425_9GAMM</name>
<keyword evidence="5" id="KW-1185">Reference proteome</keyword>
<dbReference type="Pfam" id="PF05130">
    <property type="entry name" value="FlgN"/>
    <property type="match status" value="1"/>
</dbReference>
<evidence type="ECO:0000313" key="4">
    <source>
        <dbReference type="EMBL" id="TWH16454.1"/>
    </source>
</evidence>
<evidence type="ECO:0000256" key="1">
    <source>
        <dbReference type="ARBA" id="ARBA00002397"/>
    </source>
</evidence>
<gene>
    <name evidence="4" type="ORF">L613_012100000020</name>
</gene>
<evidence type="ECO:0000313" key="5">
    <source>
        <dbReference type="Proteomes" id="UP000321583"/>
    </source>
</evidence>
<dbReference type="SUPFAM" id="SSF140566">
    <property type="entry name" value="FlgN-like"/>
    <property type="match status" value="1"/>
</dbReference>
<dbReference type="Proteomes" id="UP000321583">
    <property type="component" value="Unassembled WGS sequence"/>
</dbReference>
<protein>
    <submittedName>
        <fullName evidence="4">FlgN protein</fullName>
    </submittedName>
</protein>
<dbReference type="AlphaFoldDB" id="A0A562E425"/>
<dbReference type="GO" id="GO:0044780">
    <property type="term" value="P:bacterial-type flagellum assembly"/>
    <property type="evidence" value="ECO:0007669"/>
    <property type="project" value="InterPro"/>
</dbReference>
<dbReference type="InterPro" id="IPR007809">
    <property type="entry name" value="FlgN-like"/>
</dbReference>
<organism evidence="4 5">
    <name type="scientific">Pseudoxanthomonas taiwanensis J19</name>
    <dbReference type="NCBI Taxonomy" id="935569"/>
    <lineage>
        <taxon>Bacteria</taxon>
        <taxon>Pseudomonadati</taxon>
        <taxon>Pseudomonadota</taxon>
        <taxon>Gammaproteobacteria</taxon>
        <taxon>Lysobacterales</taxon>
        <taxon>Lysobacteraceae</taxon>
        <taxon>Pseudoxanthomonas</taxon>
    </lineage>
</organism>
<comment type="function">
    <text evidence="1">Required for the efficient initiation of filament assembly.</text>
</comment>
<reference evidence="4 5" key="1">
    <citation type="submission" date="2019-07" db="EMBL/GenBank/DDBJ databases">
        <title>Genome sequencing of lignin-degrading bacterial isolates.</title>
        <authorList>
            <person name="Gladden J."/>
        </authorList>
    </citation>
    <scope>NUCLEOTIDE SEQUENCE [LARGE SCALE GENOMIC DNA]</scope>
    <source>
        <strain evidence="4 5">J19</strain>
    </source>
</reference>
<accession>A0A562E425</accession>
<dbReference type="Gene3D" id="1.20.58.300">
    <property type="entry name" value="FlgN-like"/>
    <property type="match status" value="1"/>
</dbReference>
<sequence>MHATVLEQMIAGLDRELEIYRNLARMLEEQYQVAARLDTAAMMRISESISQGLARLEDQGQARHPRLLEVARLLCGRSAQGLPAGAAFSAGQQAELEQRCCELRDMAVHCRTLTVRNGNLLAAQYETMSQVLYGESHTYAPAG</sequence>
<dbReference type="InterPro" id="IPR036679">
    <property type="entry name" value="FlgN-like_sf"/>
</dbReference>
<comment type="similarity">
    <text evidence="2">Belongs to the FlgN family.</text>
</comment>
<dbReference type="EMBL" id="VLJS01000026">
    <property type="protein sequence ID" value="TWH16454.1"/>
    <property type="molecule type" value="Genomic_DNA"/>
</dbReference>
<dbReference type="RefSeq" id="WP_051403613.1">
    <property type="nucleotide sequence ID" value="NZ_VLJS01000026.1"/>
</dbReference>
<evidence type="ECO:0000256" key="3">
    <source>
        <dbReference type="ARBA" id="ARBA00022795"/>
    </source>
</evidence>